<keyword evidence="9" id="KW-0804">Transcription</keyword>
<comment type="subcellular location">
    <subcellularLocation>
        <location evidence="1">Cytoplasm</location>
    </subcellularLocation>
</comment>
<dbReference type="Gene3D" id="1.10.10.10">
    <property type="entry name" value="Winged helix-like DNA-binding domain superfamily/Winged helix DNA-binding domain"/>
    <property type="match status" value="1"/>
</dbReference>
<evidence type="ECO:0000256" key="4">
    <source>
        <dbReference type="ARBA" id="ARBA00022553"/>
    </source>
</evidence>
<dbReference type="PROSITE" id="PS51755">
    <property type="entry name" value="OMPR_PHOB"/>
    <property type="match status" value="1"/>
</dbReference>
<dbReference type="InterPro" id="IPR001867">
    <property type="entry name" value="OmpR/PhoB-type_DNA-bd"/>
</dbReference>
<evidence type="ECO:0000256" key="8">
    <source>
        <dbReference type="ARBA" id="ARBA00023159"/>
    </source>
</evidence>
<evidence type="ECO:0000256" key="9">
    <source>
        <dbReference type="ARBA" id="ARBA00023163"/>
    </source>
</evidence>
<evidence type="ECO:0000256" key="5">
    <source>
        <dbReference type="ARBA" id="ARBA00023012"/>
    </source>
</evidence>
<dbReference type="Pfam" id="PF00072">
    <property type="entry name" value="Response_reg"/>
    <property type="match status" value="1"/>
</dbReference>
<dbReference type="RefSeq" id="WP_075776581.1">
    <property type="nucleotide sequence ID" value="NZ_CP019437.1"/>
</dbReference>
<dbReference type="SUPFAM" id="SSF46894">
    <property type="entry name" value="C-terminal effector domain of the bipartite response regulators"/>
    <property type="match status" value="1"/>
</dbReference>
<evidence type="ECO:0000256" key="7">
    <source>
        <dbReference type="ARBA" id="ARBA00023125"/>
    </source>
</evidence>
<keyword evidence="5" id="KW-0902">Two-component regulatory system</keyword>
<dbReference type="Gene3D" id="3.40.50.2300">
    <property type="match status" value="1"/>
</dbReference>
<evidence type="ECO:0008006" key="16">
    <source>
        <dbReference type="Google" id="ProtNLM"/>
    </source>
</evidence>
<dbReference type="SMART" id="SM00448">
    <property type="entry name" value="REC"/>
    <property type="match status" value="1"/>
</dbReference>
<proteinExistence type="predicted"/>
<evidence type="ECO:0000259" key="12">
    <source>
        <dbReference type="PROSITE" id="PS50110"/>
    </source>
</evidence>
<dbReference type="SUPFAM" id="SSF52172">
    <property type="entry name" value="CheY-like"/>
    <property type="match status" value="1"/>
</dbReference>
<protein>
    <recommendedName>
        <fullName evidence="16">DNA-binding response regulator</fullName>
    </recommendedName>
</protein>
<organism evidence="14 15">
    <name type="scientific">Thioclava nitratireducens</name>
    <dbReference type="NCBI Taxonomy" id="1915078"/>
    <lineage>
        <taxon>Bacteria</taxon>
        <taxon>Pseudomonadati</taxon>
        <taxon>Pseudomonadota</taxon>
        <taxon>Alphaproteobacteria</taxon>
        <taxon>Rhodobacterales</taxon>
        <taxon>Paracoccaceae</taxon>
        <taxon>Thioclava</taxon>
    </lineage>
</organism>
<keyword evidence="3" id="KW-0678">Repressor</keyword>
<evidence type="ECO:0000313" key="14">
    <source>
        <dbReference type="EMBL" id="AQS48075.1"/>
    </source>
</evidence>
<reference evidence="14 15" key="1">
    <citation type="submission" date="2017-01" db="EMBL/GenBank/DDBJ databases">
        <title>The complete genome sequence of a sulfur-oxidizing marine bacterium Thioclava sp. 25B10_4T.</title>
        <authorList>
            <person name="Liu Y."/>
            <person name="Lai Q."/>
            <person name="Shao Z."/>
        </authorList>
    </citation>
    <scope>NUCLEOTIDE SEQUENCE [LARGE SCALE GENOMIC DNA]</scope>
    <source>
        <strain evidence="14 15">25B10_4</strain>
    </source>
</reference>
<keyword evidence="15" id="KW-1185">Reference proteome</keyword>
<keyword evidence="4 10" id="KW-0597">Phosphoprotein</keyword>
<dbReference type="Pfam" id="PF00486">
    <property type="entry name" value="Trans_reg_C"/>
    <property type="match status" value="1"/>
</dbReference>
<dbReference type="InterPro" id="IPR039420">
    <property type="entry name" value="WalR-like"/>
</dbReference>
<keyword evidence="7 11" id="KW-0238">DNA-binding</keyword>
<dbReference type="CDD" id="cd00383">
    <property type="entry name" value="trans_reg_C"/>
    <property type="match status" value="1"/>
</dbReference>
<dbReference type="Proteomes" id="UP000185622">
    <property type="component" value="Chromosome"/>
</dbReference>
<evidence type="ECO:0000259" key="13">
    <source>
        <dbReference type="PROSITE" id="PS51755"/>
    </source>
</evidence>
<dbReference type="InterPro" id="IPR016032">
    <property type="entry name" value="Sig_transdc_resp-reg_C-effctor"/>
</dbReference>
<dbReference type="InterPro" id="IPR011006">
    <property type="entry name" value="CheY-like_superfamily"/>
</dbReference>
<evidence type="ECO:0000256" key="10">
    <source>
        <dbReference type="PROSITE-ProRule" id="PRU00169"/>
    </source>
</evidence>
<dbReference type="PROSITE" id="PS50110">
    <property type="entry name" value="RESPONSE_REGULATORY"/>
    <property type="match status" value="1"/>
</dbReference>
<evidence type="ECO:0000313" key="15">
    <source>
        <dbReference type="Proteomes" id="UP000185622"/>
    </source>
</evidence>
<gene>
    <name evidence="14" type="ORF">BMG03_09870</name>
</gene>
<evidence type="ECO:0000256" key="3">
    <source>
        <dbReference type="ARBA" id="ARBA00022491"/>
    </source>
</evidence>
<evidence type="ECO:0000256" key="11">
    <source>
        <dbReference type="PROSITE-ProRule" id="PRU01091"/>
    </source>
</evidence>
<evidence type="ECO:0000256" key="6">
    <source>
        <dbReference type="ARBA" id="ARBA00023015"/>
    </source>
</evidence>
<dbReference type="SMART" id="SM00862">
    <property type="entry name" value="Trans_reg_C"/>
    <property type="match status" value="1"/>
</dbReference>
<dbReference type="InterPro" id="IPR001789">
    <property type="entry name" value="Sig_transdc_resp-reg_receiver"/>
</dbReference>
<sequence>MERQTILIVEDDAAVRAALRECLEAEGWAVREAQDAAGMLREIETGGIDLVTLDLGLGADDGFALARVLRGRRNIPVVFITGYGQPLDRVRGLEAGADDYIVKPFAAREVVIRIRRVLEGYRTRAVPVDRLHIDHSSIDLRRGVIEHRDGRREALTGTETKLLELFLSRPAQVLSRDDINRALHGRDWSPYDRTIDTHIARLRRKIEPGDASPRMIRSVRGVGYVFTGQINREARRG</sequence>
<dbReference type="EMBL" id="CP019437">
    <property type="protein sequence ID" value="AQS48075.1"/>
    <property type="molecule type" value="Genomic_DNA"/>
</dbReference>
<dbReference type="PANTHER" id="PTHR48111:SF55">
    <property type="entry name" value="AEROBIC RESPIRATION CONTROL PROTEIN ARCA"/>
    <property type="match status" value="1"/>
</dbReference>
<evidence type="ECO:0000256" key="2">
    <source>
        <dbReference type="ARBA" id="ARBA00022490"/>
    </source>
</evidence>
<feature type="domain" description="Response regulatory" evidence="12">
    <location>
        <begin position="5"/>
        <end position="118"/>
    </location>
</feature>
<feature type="domain" description="OmpR/PhoB-type" evidence="13">
    <location>
        <begin position="128"/>
        <end position="228"/>
    </location>
</feature>
<dbReference type="Gene3D" id="6.10.250.690">
    <property type="match status" value="1"/>
</dbReference>
<name>A0ABN4XA77_9RHOB</name>
<accession>A0ABN4XA77</accession>
<evidence type="ECO:0000256" key="1">
    <source>
        <dbReference type="ARBA" id="ARBA00004496"/>
    </source>
</evidence>
<feature type="modified residue" description="4-aspartylphosphate" evidence="10">
    <location>
        <position position="54"/>
    </location>
</feature>
<keyword evidence="6" id="KW-0805">Transcription regulation</keyword>
<keyword evidence="2" id="KW-0963">Cytoplasm</keyword>
<dbReference type="PANTHER" id="PTHR48111">
    <property type="entry name" value="REGULATOR OF RPOS"/>
    <property type="match status" value="1"/>
</dbReference>
<dbReference type="InterPro" id="IPR036388">
    <property type="entry name" value="WH-like_DNA-bd_sf"/>
</dbReference>
<feature type="DNA-binding region" description="OmpR/PhoB-type" evidence="11">
    <location>
        <begin position="128"/>
        <end position="228"/>
    </location>
</feature>
<keyword evidence="8" id="KW-0010">Activator</keyword>